<gene>
    <name evidence="2" type="ORF">Spa11_43150</name>
</gene>
<dbReference type="Proteomes" id="UP000316426">
    <property type="component" value="Chromosome"/>
</dbReference>
<keyword evidence="1" id="KW-1133">Transmembrane helix</keyword>
<reference evidence="2 3" key="1">
    <citation type="submission" date="2019-02" db="EMBL/GenBank/DDBJ databases">
        <title>Deep-cultivation of Planctomycetes and their phenomic and genomic characterization uncovers novel biology.</title>
        <authorList>
            <person name="Wiegand S."/>
            <person name="Jogler M."/>
            <person name="Boedeker C."/>
            <person name="Pinto D."/>
            <person name="Vollmers J."/>
            <person name="Rivas-Marin E."/>
            <person name="Kohn T."/>
            <person name="Peeters S.H."/>
            <person name="Heuer A."/>
            <person name="Rast P."/>
            <person name="Oberbeckmann S."/>
            <person name="Bunk B."/>
            <person name="Jeske O."/>
            <person name="Meyerdierks A."/>
            <person name="Storesund J.E."/>
            <person name="Kallscheuer N."/>
            <person name="Luecker S."/>
            <person name="Lage O.M."/>
            <person name="Pohl T."/>
            <person name="Merkel B.J."/>
            <person name="Hornburger P."/>
            <person name="Mueller R.-W."/>
            <person name="Bruemmer F."/>
            <person name="Labrenz M."/>
            <person name="Spormann A.M."/>
            <person name="Op den Camp H."/>
            <person name="Overmann J."/>
            <person name="Amann R."/>
            <person name="Jetten M.S.M."/>
            <person name="Mascher T."/>
            <person name="Medema M.H."/>
            <person name="Devos D.P."/>
            <person name="Kaster A.-K."/>
            <person name="Ovreas L."/>
            <person name="Rohde M."/>
            <person name="Galperin M.Y."/>
            <person name="Jogler C."/>
        </authorList>
    </citation>
    <scope>NUCLEOTIDE SEQUENCE [LARGE SCALE GENOMIC DNA]</scope>
    <source>
        <strain evidence="2 3">Spa11</strain>
    </source>
</reference>
<dbReference type="EMBL" id="CP036349">
    <property type="protein sequence ID" value="QDV76090.1"/>
    <property type="molecule type" value="Genomic_DNA"/>
</dbReference>
<evidence type="ECO:0000256" key="1">
    <source>
        <dbReference type="SAM" id="Phobius"/>
    </source>
</evidence>
<proteinExistence type="predicted"/>
<feature type="transmembrane region" description="Helical" evidence="1">
    <location>
        <begin position="57"/>
        <end position="84"/>
    </location>
</feature>
<accession>A0A518KE71</accession>
<sequence>MDDLAQRLAVQVRNKQIFILAMIVVPLIFAGVVYAIGSQAPQNPAPIRGQMVDRQDAMVVIERLALVVGLLILVVHPWIGSFVTGQSIRVLVREGTADPEHIAEAYLIGTLVACGMNEAAAFLNLIAFMPTQSLWNLGMALLLILSSAFKMPTAKRVAAWARNMAQRLAEKRMTGVGGQ</sequence>
<feature type="transmembrane region" description="Helical" evidence="1">
    <location>
        <begin position="134"/>
        <end position="152"/>
    </location>
</feature>
<feature type="transmembrane region" description="Helical" evidence="1">
    <location>
        <begin position="17"/>
        <end position="37"/>
    </location>
</feature>
<dbReference type="KEGG" id="bmei:Spa11_43150"/>
<name>A0A518KE71_9BACT</name>
<organism evidence="2 3">
    <name type="scientific">Botrimarina mediterranea</name>
    <dbReference type="NCBI Taxonomy" id="2528022"/>
    <lineage>
        <taxon>Bacteria</taxon>
        <taxon>Pseudomonadati</taxon>
        <taxon>Planctomycetota</taxon>
        <taxon>Planctomycetia</taxon>
        <taxon>Pirellulales</taxon>
        <taxon>Lacipirellulaceae</taxon>
        <taxon>Botrimarina</taxon>
    </lineage>
</organism>
<evidence type="ECO:0000313" key="3">
    <source>
        <dbReference type="Proteomes" id="UP000316426"/>
    </source>
</evidence>
<dbReference type="RefSeq" id="WP_145116496.1">
    <property type="nucleotide sequence ID" value="NZ_CP036349.1"/>
</dbReference>
<dbReference type="AlphaFoldDB" id="A0A518KE71"/>
<keyword evidence="3" id="KW-1185">Reference proteome</keyword>
<keyword evidence="1" id="KW-0812">Transmembrane</keyword>
<protein>
    <submittedName>
        <fullName evidence="2">Uncharacterized protein</fullName>
    </submittedName>
</protein>
<evidence type="ECO:0000313" key="2">
    <source>
        <dbReference type="EMBL" id="QDV76090.1"/>
    </source>
</evidence>
<keyword evidence="1" id="KW-0472">Membrane</keyword>
<feature type="transmembrane region" description="Helical" evidence="1">
    <location>
        <begin position="105"/>
        <end position="128"/>
    </location>
</feature>